<dbReference type="EMBL" id="AVOT02056278">
    <property type="protein sequence ID" value="MBW0550640.1"/>
    <property type="molecule type" value="Genomic_DNA"/>
</dbReference>
<proteinExistence type="predicted"/>
<feature type="compositionally biased region" description="Polar residues" evidence="1">
    <location>
        <begin position="16"/>
        <end position="62"/>
    </location>
</feature>
<organism evidence="2 3">
    <name type="scientific">Austropuccinia psidii MF-1</name>
    <dbReference type="NCBI Taxonomy" id="1389203"/>
    <lineage>
        <taxon>Eukaryota</taxon>
        <taxon>Fungi</taxon>
        <taxon>Dikarya</taxon>
        <taxon>Basidiomycota</taxon>
        <taxon>Pucciniomycotina</taxon>
        <taxon>Pucciniomycetes</taxon>
        <taxon>Pucciniales</taxon>
        <taxon>Sphaerophragmiaceae</taxon>
        <taxon>Austropuccinia</taxon>
    </lineage>
</organism>
<sequence>MEAKREAEKVAAAKLTAQNKNSNTLSAQRPTQRSPVSIRSQMAPNAINTSSKTDTNVTNPTPTRITMEIRQPSADLVKAGCCLRIRLSMWVHMHRGGLRLYHHVATDKLRARVI</sequence>
<evidence type="ECO:0000313" key="2">
    <source>
        <dbReference type="EMBL" id="MBW0550640.1"/>
    </source>
</evidence>
<gene>
    <name evidence="2" type="ORF">O181_090355</name>
</gene>
<feature type="region of interest" description="Disordered" evidence="1">
    <location>
        <begin position="1"/>
        <end position="62"/>
    </location>
</feature>
<accession>A0A9Q3P706</accession>
<comment type="caution">
    <text evidence="2">The sequence shown here is derived from an EMBL/GenBank/DDBJ whole genome shotgun (WGS) entry which is preliminary data.</text>
</comment>
<dbReference type="Proteomes" id="UP000765509">
    <property type="component" value="Unassembled WGS sequence"/>
</dbReference>
<dbReference type="AlphaFoldDB" id="A0A9Q3P706"/>
<evidence type="ECO:0000313" key="3">
    <source>
        <dbReference type="Proteomes" id="UP000765509"/>
    </source>
</evidence>
<protein>
    <submittedName>
        <fullName evidence="2">Uncharacterized protein</fullName>
    </submittedName>
</protein>
<evidence type="ECO:0000256" key="1">
    <source>
        <dbReference type="SAM" id="MobiDB-lite"/>
    </source>
</evidence>
<feature type="compositionally biased region" description="Basic and acidic residues" evidence="1">
    <location>
        <begin position="1"/>
        <end position="11"/>
    </location>
</feature>
<name>A0A9Q3P706_9BASI</name>
<reference evidence="2" key="1">
    <citation type="submission" date="2021-03" db="EMBL/GenBank/DDBJ databases">
        <title>Draft genome sequence of rust myrtle Austropuccinia psidii MF-1, a brazilian biotype.</title>
        <authorList>
            <person name="Quecine M.C."/>
            <person name="Pachon D.M.R."/>
            <person name="Bonatelli M.L."/>
            <person name="Correr F.H."/>
            <person name="Franceschini L.M."/>
            <person name="Leite T.F."/>
            <person name="Margarido G.R.A."/>
            <person name="Almeida C.A."/>
            <person name="Ferrarezi J.A."/>
            <person name="Labate C.A."/>
        </authorList>
    </citation>
    <scope>NUCLEOTIDE SEQUENCE</scope>
    <source>
        <strain evidence="2">MF-1</strain>
    </source>
</reference>
<keyword evidence="3" id="KW-1185">Reference proteome</keyword>